<evidence type="ECO:0000256" key="4">
    <source>
        <dbReference type="ARBA" id="ARBA00022660"/>
    </source>
</evidence>
<evidence type="ECO:0000256" key="7">
    <source>
        <dbReference type="ARBA" id="ARBA00023128"/>
    </source>
</evidence>
<evidence type="ECO:0000256" key="6">
    <source>
        <dbReference type="ARBA" id="ARBA00022982"/>
    </source>
</evidence>
<dbReference type="GO" id="GO:0045275">
    <property type="term" value="C:respiratory chain complex III"/>
    <property type="evidence" value="ECO:0007669"/>
    <property type="project" value="InterPro"/>
</dbReference>
<proteinExistence type="inferred from homology"/>
<evidence type="ECO:0000256" key="1">
    <source>
        <dbReference type="ARBA" id="ARBA00004443"/>
    </source>
</evidence>
<evidence type="ECO:0000313" key="10">
    <source>
        <dbReference type="EMBL" id="GIM01839.1"/>
    </source>
</evidence>
<organism evidence="10 11">
    <name type="scientific">Volvox reticuliferus</name>
    <dbReference type="NCBI Taxonomy" id="1737510"/>
    <lineage>
        <taxon>Eukaryota</taxon>
        <taxon>Viridiplantae</taxon>
        <taxon>Chlorophyta</taxon>
        <taxon>core chlorophytes</taxon>
        <taxon>Chlorophyceae</taxon>
        <taxon>CS clade</taxon>
        <taxon>Chlamydomonadales</taxon>
        <taxon>Volvocaceae</taxon>
        <taxon>Volvox</taxon>
    </lineage>
</organism>
<evidence type="ECO:0000256" key="8">
    <source>
        <dbReference type="ARBA" id="ARBA00023136"/>
    </source>
</evidence>
<comment type="subcellular location">
    <subcellularLocation>
        <location evidence="1">Mitochondrion inner membrane</location>
        <topology evidence="1">Peripheral membrane protein</topology>
        <orientation evidence="1">Matrix side</orientation>
    </subcellularLocation>
</comment>
<comment type="similarity">
    <text evidence="2">Belongs to the UQCRB/QCR7 family.</text>
</comment>
<keyword evidence="5" id="KW-0999">Mitochondrion inner membrane</keyword>
<keyword evidence="8" id="KW-0472">Membrane</keyword>
<dbReference type="OrthoDB" id="425749at2759"/>
<dbReference type="Pfam" id="PF02271">
    <property type="entry name" value="UCR_14kD"/>
    <property type="match status" value="1"/>
</dbReference>
<dbReference type="EMBL" id="BNCQ01000010">
    <property type="protein sequence ID" value="GIM01839.1"/>
    <property type="molecule type" value="Genomic_DNA"/>
</dbReference>
<gene>
    <name evidence="10" type="ORF">Vretimale_6616</name>
</gene>
<keyword evidence="3" id="KW-0813">Transport</keyword>
<evidence type="ECO:0000256" key="2">
    <source>
        <dbReference type="ARBA" id="ARBA00008554"/>
    </source>
</evidence>
<dbReference type="Gene3D" id="1.10.1090.10">
    <property type="entry name" value="Cytochrome b-c1 complex subunit 7"/>
    <property type="match status" value="1"/>
</dbReference>
<keyword evidence="4" id="KW-0679">Respiratory chain</keyword>
<evidence type="ECO:0000256" key="9">
    <source>
        <dbReference type="ARBA" id="ARBA00031021"/>
    </source>
</evidence>
<dbReference type="InterPro" id="IPR003197">
    <property type="entry name" value="QCR7"/>
</dbReference>
<accession>A0A8J4CBM0</accession>
<dbReference type="GO" id="GO:0006122">
    <property type="term" value="P:mitochondrial electron transport, ubiquinol to cytochrome c"/>
    <property type="evidence" value="ECO:0007669"/>
    <property type="project" value="InterPro"/>
</dbReference>
<dbReference type="InterPro" id="IPR036544">
    <property type="entry name" value="QCR7_sf"/>
</dbReference>
<dbReference type="Proteomes" id="UP000722791">
    <property type="component" value="Unassembled WGS sequence"/>
</dbReference>
<keyword evidence="6" id="KW-0249">Electron transport</keyword>
<keyword evidence="7" id="KW-0496">Mitochondrion</keyword>
<comment type="caution">
    <text evidence="10">The sequence shown here is derived from an EMBL/GenBank/DDBJ whole genome shotgun (WGS) entry which is preliminary data.</text>
</comment>
<evidence type="ECO:0000256" key="3">
    <source>
        <dbReference type="ARBA" id="ARBA00022448"/>
    </source>
</evidence>
<dbReference type="FunFam" id="1.10.1090.10:FF:000002">
    <property type="entry name" value="Cytochrome b-c1 complex subunit 7"/>
    <property type="match status" value="1"/>
</dbReference>
<evidence type="ECO:0000313" key="11">
    <source>
        <dbReference type="Proteomes" id="UP000722791"/>
    </source>
</evidence>
<dbReference type="PANTHER" id="PTHR12022">
    <property type="entry name" value="UBIQUINOL-CYTOCHROME C REDUCTASE COMPLEX 14 KD PROTEIN"/>
    <property type="match status" value="1"/>
</dbReference>
<reference evidence="10" key="1">
    <citation type="journal article" date="2021" name="Proc. Natl. Acad. Sci. U.S.A.">
        <title>Three genomes in the algal genus Volvox reveal the fate of a haploid sex-determining region after a transition to homothallism.</title>
        <authorList>
            <person name="Yamamoto K."/>
            <person name="Hamaji T."/>
            <person name="Kawai-Toyooka H."/>
            <person name="Matsuzaki R."/>
            <person name="Takahashi F."/>
            <person name="Nishimura Y."/>
            <person name="Kawachi M."/>
            <person name="Noguchi H."/>
            <person name="Minakuchi Y."/>
            <person name="Umen J.G."/>
            <person name="Toyoda A."/>
            <person name="Nozaki H."/>
        </authorList>
    </citation>
    <scope>NUCLEOTIDE SEQUENCE</scope>
    <source>
        <strain evidence="10">NIES-3785</strain>
    </source>
</reference>
<dbReference type="AlphaFoldDB" id="A0A8J4CBM0"/>
<protein>
    <recommendedName>
        <fullName evidence="9">Complex III subunit VII</fullName>
    </recommendedName>
</protein>
<name>A0A8J4CBM0_9CHLO</name>
<sequence>MTSLLVQLTRPLYESLASTYRAAVGKKLSHYGLRFDDLQDPLKDEDVAEALRRLPPDVVIARNCRLRRALDLSLKHEGLPADLLAKQTPELSYLQEVLEEVRAERRERALLGAPAPYTRIYYD</sequence>
<dbReference type="GO" id="GO:0005743">
    <property type="term" value="C:mitochondrial inner membrane"/>
    <property type="evidence" value="ECO:0007669"/>
    <property type="project" value="UniProtKB-SubCell"/>
</dbReference>
<evidence type="ECO:0000256" key="5">
    <source>
        <dbReference type="ARBA" id="ARBA00022792"/>
    </source>
</evidence>
<dbReference type="SUPFAM" id="SSF81524">
    <property type="entry name" value="14 kDa protein of cytochrome bc1 complex (Ubiquinol-cytochrome c reductase)"/>
    <property type="match status" value="1"/>
</dbReference>
<dbReference type="PANTHER" id="PTHR12022:SF0">
    <property type="entry name" value="CYTOCHROME B-C1 COMPLEX SUBUNIT 7"/>
    <property type="match status" value="1"/>
</dbReference>